<gene>
    <name evidence="2" type="ORF">OJF2_43200</name>
</gene>
<proteinExistence type="predicted"/>
<evidence type="ECO:0000313" key="3">
    <source>
        <dbReference type="Proteomes" id="UP000324233"/>
    </source>
</evidence>
<organism evidence="2 3">
    <name type="scientific">Aquisphaera giovannonii</name>
    <dbReference type="NCBI Taxonomy" id="406548"/>
    <lineage>
        <taxon>Bacteria</taxon>
        <taxon>Pseudomonadati</taxon>
        <taxon>Planctomycetota</taxon>
        <taxon>Planctomycetia</taxon>
        <taxon>Isosphaerales</taxon>
        <taxon>Isosphaeraceae</taxon>
        <taxon>Aquisphaera</taxon>
    </lineage>
</organism>
<keyword evidence="3" id="KW-1185">Reference proteome</keyword>
<name>A0A5B9W5B4_9BACT</name>
<evidence type="ECO:0000313" key="2">
    <source>
        <dbReference type="EMBL" id="QEH35763.1"/>
    </source>
</evidence>
<sequence>MRGGGIGEVSRRRRAFWAGGKRGTAARRGGHPATGRRASDLAPRPPDRAGTAGAACGQVPNSGRREESWDWSRWMIDECIWETRDSLRSSVAPISFMVSSS</sequence>
<protein>
    <submittedName>
        <fullName evidence="2">Uncharacterized protein</fullName>
    </submittedName>
</protein>
<accession>A0A5B9W5B4</accession>
<dbReference type="AlphaFoldDB" id="A0A5B9W5B4"/>
<dbReference type="KEGG" id="agv:OJF2_43200"/>
<reference evidence="2 3" key="1">
    <citation type="submission" date="2019-08" db="EMBL/GenBank/DDBJ databases">
        <title>Deep-cultivation of Planctomycetes and their phenomic and genomic characterization uncovers novel biology.</title>
        <authorList>
            <person name="Wiegand S."/>
            <person name="Jogler M."/>
            <person name="Boedeker C."/>
            <person name="Pinto D."/>
            <person name="Vollmers J."/>
            <person name="Rivas-Marin E."/>
            <person name="Kohn T."/>
            <person name="Peeters S.H."/>
            <person name="Heuer A."/>
            <person name="Rast P."/>
            <person name="Oberbeckmann S."/>
            <person name="Bunk B."/>
            <person name="Jeske O."/>
            <person name="Meyerdierks A."/>
            <person name="Storesund J.E."/>
            <person name="Kallscheuer N."/>
            <person name="Luecker S."/>
            <person name="Lage O.M."/>
            <person name="Pohl T."/>
            <person name="Merkel B.J."/>
            <person name="Hornburger P."/>
            <person name="Mueller R.-W."/>
            <person name="Bruemmer F."/>
            <person name="Labrenz M."/>
            <person name="Spormann A.M."/>
            <person name="Op den Camp H."/>
            <person name="Overmann J."/>
            <person name="Amann R."/>
            <person name="Jetten M.S.M."/>
            <person name="Mascher T."/>
            <person name="Medema M.H."/>
            <person name="Devos D.P."/>
            <person name="Kaster A.-K."/>
            <person name="Ovreas L."/>
            <person name="Rohde M."/>
            <person name="Galperin M.Y."/>
            <person name="Jogler C."/>
        </authorList>
    </citation>
    <scope>NUCLEOTIDE SEQUENCE [LARGE SCALE GENOMIC DNA]</scope>
    <source>
        <strain evidence="2 3">OJF2</strain>
    </source>
</reference>
<dbReference type="Proteomes" id="UP000324233">
    <property type="component" value="Chromosome"/>
</dbReference>
<dbReference type="EMBL" id="CP042997">
    <property type="protein sequence ID" value="QEH35763.1"/>
    <property type="molecule type" value="Genomic_DNA"/>
</dbReference>
<evidence type="ECO:0000256" key="1">
    <source>
        <dbReference type="SAM" id="MobiDB-lite"/>
    </source>
</evidence>
<feature type="region of interest" description="Disordered" evidence="1">
    <location>
        <begin position="1"/>
        <end position="64"/>
    </location>
</feature>